<comment type="pathway">
    <text evidence="2">Cofactor biosynthesis; NAD(+) biosynthesis; nicotinate D-ribonucleotide from quinolinate: step 1/1.</text>
</comment>
<comment type="similarity">
    <text evidence="3 12">Belongs to the NadC/ModD family.</text>
</comment>
<evidence type="ECO:0000313" key="16">
    <source>
        <dbReference type="EMBL" id="ABI57439.1"/>
    </source>
</evidence>
<dbReference type="FunFam" id="3.20.20.70:FF:000030">
    <property type="entry name" value="Nicotinate-nucleotide pyrophosphorylase, carboxylating"/>
    <property type="match status" value="1"/>
</dbReference>
<feature type="binding site" evidence="13">
    <location>
        <position position="106"/>
    </location>
    <ligand>
        <name>substrate</name>
    </ligand>
</feature>
<dbReference type="SUPFAM" id="SSF51690">
    <property type="entry name" value="Nicotinate/Quinolinate PRTase C-terminal domain-like"/>
    <property type="match status" value="1"/>
</dbReference>
<dbReference type="SUPFAM" id="SSF54675">
    <property type="entry name" value="Nicotinate/Quinolinate PRTase N-terminal domain-like"/>
    <property type="match status" value="1"/>
</dbReference>
<dbReference type="EMBL" id="CP000453">
    <property type="protein sequence ID" value="ABI57439.1"/>
    <property type="molecule type" value="Genomic_DNA"/>
</dbReference>
<keyword evidence="6" id="KW-0662">Pyridine nucleotide biosynthesis</keyword>
<dbReference type="AlphaFoldDB" id="Q0A6U8"/>
<keyword evidence="7 12" id="KW-0328">Glycosyltransferase</keyword>
<dbReference type="PANTHER" id="PTHR32179:SF3">
    <property type="entry name" value="NICOTINATE-NUCLEOTIDE PYROPHOSPHORYLASE [CARBOXYLATING]"/>
    <property type="match status" value="1"/>
</dbReference>
<dbReference type="UniPathway" id="UPA00253">
    <property type="reaction ID" value="UER00331"/>
</dbReference>
<name>Q0A6U8_ALKEH</name>
<evidence type="ECO:0000256" key="10">
    <source>
        <dbReference type="ARBA" id="ARBA00047445"/>
    </source>
</evidence>
<dbReference type="GO" id="GO:0034213">
    <property type="term" value="P:quinolinate catabolic process"/>
    <property type="evidence" value="ECO:0007669"/>
    <property type="project" value="TreeGrafter"/>
</dbReference>
<evidence type="ECO:0000256" key="5">
    <source>
        <dbReference type="ARBA" id="ARBA00011944"/>
    </source>
</evidence>
<dbReference type="InterPro" id="IPR027277">
    <property type="entry name" value="NadC/ModD"/>
</dbReference>
<dbReference type="eggNOG" id="COG0157">
    <property type="taxonomic scope" value="Bacteria"/>
</dbReference>
<evidence type="ECO:0000256" key="7">
    <source>
        <dbReference type="ARBA" id="ARBA00022676"/>
    </source>
</evidence>
<evidence type="ECO:0000256" key="11">
    <source>
        <dbReference type="ARBA" id="ARBA00069173"/>
    </source>
</evidence>
<dbReference type="InterPro" id="IPR036068">
    <property type="entry name" value="Nicotinate_pribotase-like_C"/>
</dbReference>
<evidence type="ECO:0000313" key="17">
    <source>
        <dbReference type="Proteomes" id="UP000001962"/>
    </source>
</evidence>
<dbReference type="InterPro" id="IPR002638">
    <property type="entry name" value="Quinolinate_PRibosylTrfase_C"/>
</dbReference>
<dbReference type="Proteomes" id="UP000001962">
    <property type="component" value="Chromosome"/>
</dbReference>
<dbReference type="InterPro" id="IPR013785">
    <property type="entry name" value="Aldolase_TIM"/>
</dbReference>
<keyword evidence="17" id="KW-1185">Reference proteome</keyword>
<evidence type="ECO:0000259" key="15">
    <source>
        <dbReference type="Pfam" id="PF02749"/>
    </source>
</evidence>
<evidence type="ECO:0000256" key="3">
    <source>
        <dbReference type="ARBA" id="ARBA00009400"/>
    </source>
</evidence>
<feature type="binding site" evidence="13">
    <location>
        <begin position="267"/>
        <end position="269"/>
    </location>
    <ligand>
        <name>substrate</name>
    </ligand>
</feature>
<reference evidence="17" key="1">
    <citation type="submission" date="2006-08" db="EMBL/GenBank/DDBJ databases">
        <title>Complete sequence of Alkalilimnicola ehrilichei MLHE-1.</title>
        <authorList>
            <person name="Copeland A."/>
            <person name="Lucas S."/>
            <person name="Lapidus A."/>
            <person name="Barry K."/>
            <person name="Detter J.C."/>
            <person name="Glavina del Rio T."/>
            <person name="Hammon N."/>
            <person name="Israni S."/>
            <person name="Dalin E."/>
            <person name="Tice H."/>
            <person name="Pitluck S."/>
            <person name="Sims D."/>
            <person name="Brettin T."/>
            <person name="Bruce D."/>
            <person name="Han C."/>
            <person name="Tapia R."/>
            <person name="Gilna P."/>
            <person name="Schmutz J."/>
            <person name="Larimer F."/>
            <person name="Land M."/>
            <person name="Hauser L."/>
            <person name="Kyrpides N."/>
            <person name="Mikhailova N."/>
            <person name="Oremland R.S."/>
            <person name="Hoeft S.E."/>
            <person name="Switzer-Blum J."/>
            <person name="Kulp T."/>
            <person name="King G."/>
            <person name="Tabita R."/>
            <person name="Witte B."/>
            <person name="Santini J.M."/>
            <person name="Basu P."/>
            <person name="Hollibaugh J.T."/>
            <person name="Xie G."/>
            <person name="Stolz J.F."/>
            <person name="Richardson P."/>
        </authorList>
    </citation>
    <scope>NUCLEOTIDE SEQUENCE [LARGE SCALE GENOMIC DNA]</scope>
    <source>
        <strain evidence="17">ATCC BAA-1101 / DSM 17681 / MLHE-1</strain>
    </source>
</reference>
<feature type="domain" description="Quinolinate phosphoribosyl transferase C-terminal" evidence="14">
    <location>
        <begin position="119"/>
        <end position="282"/>
    </location>
</feature>
<evidence type="ECO:0000256" key="6">
    <source>
        <dbReference type="ARBA" id="ARBA00022642"/>
    </source>
</evidence>
<dbReference type="InterPro" id="IPR004393">
    <property type="entry name" value="NadC"/>
</dbReference>
<dbReference type="GO" id="GO:0009435">
    <property type="term" value="P:NAD+ biosynthetic process"/>
    <property type="evidence" value="ECO:0007669"/>
    <property type="project" value="UniProtKB-UniPathway"/>
</dbReference>
<dbReference type="GO" id="GO:0004514">
    <property type="term" value="F:nicotinate-nucleotide diphosphorylase (carboxylating) activity"/>
    <property type="evidence" value="ECO:0007669"/>
    <property type="project" value="UniProtKB-EC"/>
</dbReference>
<evidence type="ECO:0000256" key="12">
    <source>
        <dbReference type="PIRNR" id="PIRNR006250"/>
    </source>
</evidence>
<dbReference type="CDD" id="cd01572">
    <property type="entry name" value="QPRTase"/>
    <property type="match status" value="1"/>
</dbReference>
<evidence type="ECO:0000256" key="8">
    <source>
        <dbReference type="ARBA" id="ARBA00022679"/>
    </source>
</evidence>
<evidence type="ECO:0000256" key="4">
    <source>
        <dbReference type="ARBA" id="ARBA00011218"/>
    </source>
</evidence>
<accession>Q0A6U8</accession>
<feature type="binding site" evidence="13">
    <location>
        <position position="173"/>
    </location>
    <ligand>
        <name>substrate</name>
    </ligand>
</feature>
<evidence type="ECO:0000256" key="9">
    <source>
        <dbReference type="ARBA" id="ARBA00033102"/>
    </source>
</evidence>
<dbReference type="InterPro" id="IPR022412">
    <property type="entry name" value="Quinolinate_PRibosylTrfase_N"/>
</dbReference>
<evidence type="ECO:0000256" key="13">
    <source>
        <dbReference type="PIRSR" id="PIRSR006250-1"/>
    </source>
</evidence>
<dbReference type="Pfam" id="PF01729">
    <property type="entry name" value="QRPTase_C"/>
    <property type="match status" value="1"/>
</dbReference>
<protein>
    <recommendedName>
        <fullName evidence="11">Probable nicotinate-nucleotide pyrophosphorylase [carboxylating]</fullName>
        <ecNumber evidence="5">2.4.2.19</ecNumber>
    </recommendedName>
    <alternativeName>
        <fullName evidence="9">Quinolinate phosphoribosyltransferase [decarboxylating]</fullName>
    </alternativeName>
</protein>
<feature type="binding site" evidence="13">
    <location>
        <position position="202"/>
    </location>
    <ligand>
        <name>substrate</name>
    </ligand>
</feature>
<dbReference type="Pfam" id="PF02749">
    <property type="entry name" value="QRPTase_N"/>
    <property type="match status" value="1"/>
</dbReference>
<dbReference type="KEGG" id="aeh:Mlg_2097"/>
<comment type="function">
    <text evidence="1">Involved in the catabolism of quinolinic acid (QA).</text>
</comment>
<evidence type="ECO:0000256" key="1">
    <source>
        <dbReference type="ARBA" id="ARBA00003237"/>
    </source>
</evidence>
<comment type="subunit">
    <text evidence="4">Hexamer formed by 3 homodimers.</text>
</comment>
<keyword evidence="8 12" id="KW-0808">Transferase</keyword>
<evidence type="ECO:0000256" key="2">
    <source>
        <dbReference type="ARBA" id="ARBA00004893"/>
    </source>
</evidence>
<dbReference type="FunFam" id="3.90.1170.20:FF:000001">
    <property type="entry name" value="Nicotinate-nucleotide diphosphorylase (Carboxylating)"/>
    <property type="match status" value="1"/>
</dbReference>
<dbReference type="InterPro" id="IPR037128">
    <property type="entry name" value="Quinolinate_PRibosylTase_N_sf"/>
</dbReference>
<feature type="binding site" evidence="13">
    <location>
        <begin position="139"/>
        <end position="141"/>
    </location>
    <ligand>
        <name>substrate</name>
    </ligand>
</feature>
<sequence length="285" mass="30925">MCPTNVRPQPPAAEQIQADVTRALEEDLGTGDVTAELVPRNAWAQGQVICREQAVLCGHHWFDEVFRQLDDRVEIHWAAGEGQRLTPDQPVCTFAGPARALLSGERTALNFLQTLSATATQARHFVDLVAGTHARILDTRKTLPGLRAAQKYATRCGGALNHRQGLYDAILIKENHILACGSIAAAVAAARERAPELPVEVEVETLQELEQALAAEADTIMLDNFSLADVERAVALTARRSKLEASGNLGEQGLRELAGTGVDYISIGAITKHVRAVDYSLRLRL</sequence>
<dbReference type="GO" id="GO:0005737">
    <property type="term" value="C:cytoplasm"/>
    <property type="evidence" value="ECO:0007669"/>
    <property type="project" value="TreeGrafter"/>
</dbReference>
<dbReference type="EC" id="2.4.2.19" evidence="5"/>
<proteinExistence type="inferred from homology"/>
<dbReference type="RefSeq" id="WP_011629833.1">
    <property type="nucleotide sequence ID" value="NC_008340.1"/>
</dbReference>
<dbReference type="HOGENOM" id="CLU_039622_0_3_6"/>
<feature type="domain" description="Quinolinate phosphoribosyl transferase N-terminal" evidence="15">
    <location>
        <begin position="32"/>
        <end position="116"/>
    </location>
</feature>
<evidence type="ECO:0000259" key="14">
    <source>
        <dbReference type="Pfam" id="PF01729"/>
    </source>
</evidence>
<dbReference type="OrthoDB" id="9782546at2"/>
<feature type="binding site" evidence="13">
    <location>
        <position position="223"/>
    </location>
    <ligand>
        <name>substrate</name>
    </ligand>
</feature>
<organism evidence="16 17">
    <name type="scientific">Alkalilimnicola ehrlichii (strain ATCC BAA-1101 / DSM 17681 / MLHE-1)</name>
    <dbReference type="NCBI Taxonomy" id="187272"/>
    <lineage>
        <taxon>Bacteria</taxon>
        <taxon>Pseudomonadati</taxon>
        <taxon>Pseudomonadota</taxon>
        <taxon>Gammaproteobacteria</taxon>
        <taxon>Chromatiales</taxon>
        <taxon>Ectothiorhodospiraceae</taxon>
        <taxon>Alkalilimnicola</taxon>
    </lineage>
</organism>
<comment type="catalytic activity">
    <reaction evidence="10">
        <text>nicotinate beta-D-ribonucleotide + CO2 + diphosphate = quinolinate + 5-phospho-alpha-D-ribose 1-diphosphate + 2 H(+)</text>
        <dbReference type="Rhea" id="RHEA:12733"/>
        <dbReference type="ChEBI" id="CHEBI:15378"/>
        <dbReference type="ChEBI" id="CHEBI:16526"/>
        <dbReference type="ChEBI" id="CHEBI:29959"/>
        <dbReference type="ChEBI" id="CHEBI:33019"/>
        <dbReference type="ChEBI" id="CHEBI:57502"/>
        <dbReference type="ChEBI" id="CHEBI:58017"/>
        <dbReference type="EC" id="2.4.2.19"/>
    </reaction>
</comment>
<dbReference type="Gene3D" id="3.90.1170.20">
    <property type="entry name" value="Quinolinate phosphoribosyl transferase, N-terminal domain"/>
    <property type="match status" value="1"/>
</dbReference>
<dbReference type="PIRSF" id="PIRSF006250">
    <property type="entry name" value="NadC_ModD"/>
    <property type="match status" value="1"/>
</dbReference>
<gene>
    <name evidence="16" type="ordered locus">Mlg_2097</name>
</gene>
<dbReference type="NCBIfam" id="TIGR00078">
    <property type="entry name" value="nadC"/>
    <property type="match status" value="1"/>
</dbReference>
<feature type="binding site" evidence="13">
    <location>
        <begin position="246"/>
        <end position="248"/>
    </location>
    <ligand>
        <name>substrate</name>
    </ligand>
</feature>
<feature type="binding site" evidence="13">
    <location>
        <position position="163"/>
    </location>
    <ligand>
        <name>substrate</name>
    </ligand>
</feature>
<dbReference type="Gene3D" id="3.20.20.70">
    <property type="entry name" value="Aldolase class I"/>
    <property type="match status" value="1"/>
</dbReference>
<dbReference type="PANTHER" id="PTHR32179">
    <property type="entry name" value="NICOTINATE-NUCLEOTIDE PYROPHOSPHORYLASE [CARBOXYLATING]"/>
    <property type="match status" value="1"/>
</dbReference>